<name>A0A3B6C9V7_WHEAT</name>
<reference evidence="1" key="1">
    <citation type="submission" date="2018-08" db="EMBL/GenBank/DDBJ databases">
        <authorList>
            <person name="Rossello M."/>
        </authorList>
    </citation>
    <scope>NUCLEOTIDE SEQUENCE [LARGE SCALE GENOMIC DNA]</scope>
    <source>
        <strain evidence="1">cv. Chinese Spring</strain>
    </source>
</reference>
<sequence>MADAVVDSVTLLLVPCPDCGRNVVTYVVRRCQNGVERFYKCRSHIPARGGCDFYRCPQAYAESLAAADQRKPSLHWVWQLLVLVDAINNGHCWKETKNRKFARMSKLRAANVHKASRVTAYTAAKASRIFMTRMMKE</sequence>
<protein>
    <submittedName>
        <fullName evidence="1">Uncharacterized protein</fullName>
    </submittedName>
</protein>
<dbReference type="Gramene" id="TraesCS2B03G1006300.1">
    <property type="protein sequence ID" value="TraesCS2B03G1006300.1.CDS"/>
    <property type="gene ID" value="TraesCS2B03G1006300"/>
</dbReference>
<dbReference type="AlphaFoldDB" id="A0A3B6C9V7"/>
<reference evidence="1" key="2">
    <citation type="submission" date="2018-10" db="UniProtKB">
        <authorList>
            <consortium name="EnsemblPlants"/>
        </authorList>
    </citation>
    <scope>IDENTIFICATION</scope>
</reference>
<dbReference type="Gramene" id="TraesCLE_scaffold_005980_01G000200.1">
    <property type="protein sequence ID" value="TraesCLE_scaffold_005980_01G000200.1"/>
    <property type="gene ID" value="TraesCLE_scaffold_005980_01G000200"/>
</dbReference>
<dbReference type="EnsemblPlants" id="TraesCS2B02G395300.1">
    <property type="protein sequence ID" value="TraesCS2B02G395300.1"/>
    <property type="gene ID" value="TraesCS2B02G395300"/>
</dbReference>
<proteinExistence type="predicted"/>
<dbReference type="Gramene" id="TraesCS2B02G395300.1">
    <property type="protein sequence ID" value="TraesCS2B02G395300.1"/>
    <property type="gene ID" value="TraesCS2B02G395300"/>
</dbReference>
<organism evidence="1">
    <name type="scientific">Triticum aestivum</name>
    <name type="common">Wheat</name>
    <dbReference type="NCBI Taxonomy" id="4565"/>
    <lineage>
        <taxon>Eukaryota</taxon>
        <taxon>Viridiplantae</taxon>
        <taxon>Streptophyta</taxon>
        <taxon>Embryophyta</taxon>
        <taxon>Tracheophyta</taxon>
        <taxon>Spermatophyta</taxon>
        <taxon>Magnoliopsida</taxon>
        <taxon>Liliopsida</taxon>
        <taxon>Poales</taxon>
        <taxon>Poaceae</taxon>
        <taxon>BOP clade</taxon>
        <taxon>Pooideae</taxon>
        <taxon>Triticodae</taxon>
        <taxon>Triticeae</taxon>
        <taxon>Triticinae</taxon>
        <taxon>Triticum</taxon>
    </lineage>
</organism>
<accession>A0A3B6C9V7</accession>
<dbReference type="Gramene" id="TraesROB_scaffold_004988_01G000100.1">
    <property type="protein sequence ID" value="TraesROB_scaffold_004988_01G000100.1"/>
    <property type="gene ID" value="TraesROB_scaffold_004988_01G000100"/>
</dbReference>
<evidence type="ECO:0000313" key="2">
    <source>
        <dbReference type="Proteomes" id="UP000019116"/>
    </source>
</evidence>
<keyword evidence="2" id="KW-1185">Reference proteome</keyword>
<dbReference type="Gramene" id="TraesWEE_scaffold_001364_01G000200.1">
    <property type="protein sequence ID" value="TraesWEE_scaffold_001364_01G000200.1"/>
    <property type="gene ID" value="TraesWEE_scaffold_001364_01G000200"/>
</dbReference>
<evidence type="ECO:0000313" key="1">
    <source>
        <dbReference type="EnsemblPlants" id="TraesCS2B02G395300.1"/>
    </source>
</evidence>
<dbReference type="Gramene" id="TraesCAD_scaffold_002938_01G000200.1">
    <property type="protein sequence ID" value="TraesCAD_scaffold_002938_01G000200.1"/>
    <property type="gene ID" value="TraesCAD_scaffold_002938_01G000200"/>
</dbReference>
<dbReference type="Proteomes" id="UP000019116">
    <property type="component" value="Chromosome 2B"/>
</dbReference>